<dbReference type="SMART" id="SM00382">
    <property type="entry name" value="AAA"/>
    <property type="match status" value="1"/>
</dbReference>
<dbReference type="GO" id="GO:0006508">
    <property type="term" value="P:proteolysis"/>
    <property type="evidence" value="ECO:0007669"/>
    <property type="project" value="UniProtKB-KW"/>
</dbReference>
<proteinExistence type="predicted"/>
<reference evidence="11 12" key="1">
    <citation type="journal article" date="2017" name="Int. J. Syst. Evol. Microbiol.">
        <title>Achromobacter aloeverae sp. nov., isolated from the root of Aloe vera (L.) Burm.f.</title>
        <authorList>
            <person name="Kuncharoen N."/>
            <person name="Muramatsu Y."/>
            <person name="Shibata C."/>
            <person name="Kamakura Y."/>
            <person name="Nakagawa Y."/>
            <person name="Tanasupawat S."/>
        </authorList>
    </citation>
    <scope>NUCLEOTIDE SEQUENCE [LARGE SCALE GENOMIC DNA]</scope>
    <source>
        <strain evidence="11 12">AVA-1</strain>
    </source>
</reference>
<evidence type="ECO:0000256" key="7">
    <source>
        <dbReference type="ARBA" id="ARBA00023136"/>
    </source>
</evidence>
<keyword evidence="12" id="KW-1185">Reference proteome</keyword>
<keyword evidence="11" id="KW-0378">Hydrolase</keyword>
<dbReference type="EMBL" id="PYAL01000009">
    <property type="protein sequence ID" value="RXN83746.1"/>
    <property type="molecule type" value="Genomic_DNA"/>
</dbReference>
<dbReference type="InterPro" id="IPR011527">
    <property type="entry name" value="ABC1_TM_dom"/>
</dbReference>
<organism evidence="11 12">
    <name type="scientific">Achromobacter aloeverae</name>
    <dbReference type="NCBI Taxonomy" id="1750518"/>
    <lineage>
        <taxon>Bacteria</taxon>
        <taxon>Pseudomonadati</taxon>
        <taxon>Pseudomonadota</taxon>
        <taxon>Betaproteobacteria</taxon>
        <taxon>Burkholderiales</taxon>
        <taxon>Alcaligenaceae</taxon>
        <taxon>Achromobacter</taxon>
    </lineage>
</organism>
<dbReference type="Proteomes" id="UP000290849">
    <property type="component" value="Unassembled WGS sequence"/>
</dbReference>
<keyword evidence="5 11" id="KW-0067">ATP-binding</keyword>
<dbReference type="GO" id="GO:0015421">
    <property type="term" value="F:ABC-type oligopeptide transporter activity"/>
    <property type="evidence" value="ECO:0007669"/>
    <property type="project" value="TreeGrafter"/>
</dbReference>
<dbReference type="Pfam" id="PF00005">
    <property type="entry name" value="ABC_tran"/>
    <property type="match status" value="1"/>
</dbReference>
<evidence type="ECO:0000256" key="2">
    <source>
        <dbReference type="ARBA" id="ARBA00022475"/>
    </source>
</evidence>
<dbReference type="InterPro" id="IPR003439">
    <property type="entry name" value="ABC_transporter-like_ATP-bd"/>
</dbReference>
<dbReference type="GO" id="GO:0008233">
    <property type="term" value="F:peptidase activity"/>
    <property type="evidence" value="ECO:0007669"/>
    <property type="project" value="UniProtKB-KW"/>
</dbReference>
<dbReference type="InterPro" id="IPR003593">
    <property type="entry name" value="AAA+_ATPase"/>
</dbReference>
<dbReference type="GO" id="GO:0016887">
    <property type="term" value="F:ATP hydrolysis activity"/>
    <property type="evidence" value="ECO:0007669"/>
    <property type="project" value="InterPro"/>
</dbReference>
<comment type="caution">
    <text evidence="11">The sequence shown here is derived from an EMBL/GenBank/DDBJ whole genome shotgun (WGS) entry which is preliminary data.</text>
</comment>
<evidence type="ECO:0000313" key="11">
    <source>
        <dbReference type="EMBL" id="RXN83746.1"/>
    </source>
</evidence>
<evidence type="ECO:0000256" key="6">
    <source>
        <dbReference type="ARBA" id="ARBA00022989"/>
    </source>
</evidence>
<dbReference type="AlphaFoldDB" id="A0A4Q1HCZ1"/>
<keyword evidence="2" id="KW-1003">Cell membrane</keyword>
<gene>
    <name evidence="11" type="ORF">C7R54_26090</name>
</gene>
<keyword evidence="3 8" id="KW-0812">Transmembrane</keyword>
<dbReference type="InterPro" id="IPR039421">
    <property type="entry name" value="Type_1_exporter"/>
</dbReference>
<dbReference type="GO" id="GO:0005886">
    <property type="term" value="C:plasma membrane"/>
    <property type="evidence" value="ECO:0007669"/>
    <property type="project" value="UniProtKB-SubCell"/>
</dbReference>
<dbReference type="SUPFAM" id="SSF90123">
    <property type="entry name" value="ABC transporter transmembrane region"/>
    <property type="match status" value="1"/>
</dbReference>
<dbReference type="Gene3D" id="1.20.1560.10">
    <property type="entry name" value="ABC transporter type 1, transmembrane domain"/>
    <property type="match status" value="1"/>
</dbReference>
<dbReference type="Gene3D" id="3.40.50.300">
    <property type="entry name" value="P-loop containing nucleotide triphosphate hydrolases"/>
    <property type="match status" value="1"/>
</dbReference>
<evidence type="ECO:0000256" key="4">
    <source>
        <dbReference type="ARBA" id="ARBA00022741"/>
    </source>
</evidence>
<name>A0A4Q1HCZ1_9BURK</name>
<evidence type="ECO:0000256" key="8">
    <source>
        <dbReference type="SAM" id="Phobius"/>
    </source>
</evidence>
<protein>
    <submittedName>
        <fullName evidence="11">Protease/lipase ABC transporter ATP-binding protein</fullName>
    </submittedName>
</protein>
<keyword evidence="6 8" id="KW-1133">Transmembrane helix</keyword>
<dbReference type="PANTHER" id="PTHR43394:SF1">
    <property type="entry name" value="ATP-BINDING CASSETTE SUB-FAMILY B MEMBER 10, MITOCHONDRIAL"/>
    <property type="match status" value="1"/>
</dbReference>
<keyword evidence="7 8" id="KW-0472">Membrane</keyword>
<evidence type="ECO:0000259" key="10">
    <source>
        <dbReference type="PROSITE" id="PS50929"/>
    </source>
</evidence>
<feature type="transmembrane region" description="Helical" evidence="8">
    <location>
        <begin position="39"/>
        <end position="60"/>
    </location>
</feature>
<comment type="subcellular location">
    <subcellularLocation>
        <location evidence="1">Cell membrane</location>
        <topology evidence="1">Multi-pass membrane protein</topology>
    </subcellularLocation>
</comment>
<evidence type="ECO:0000256" key="1">
    <source>
        <dbReference type="ARBA" id="ARBA00004651"/>
    </source>
</evidence>
<dbReference type="InterPro" id="IPR027417">
    <property type="entry name" value="P-loop_NTPase"/>
</dbReference>
<dbReference type="Pfam" id="PF00664">
    <property type="entry name" value="ABC_membrane"/>
    <property type="match status" value="1"/>
</dbReference>
<feature type="transmembrane region" description="Helical" evidence="8">
    <location>
        <begin position="72"/>
        <end position="92"/>
    </location>
</feature>
<evidence type="ECO:0000256" key="3">
    <source>
        <dbReference type="ARBA" id="ARBA00022692"/>
    </source>
</evidence>
<keyword evidence="4" id="KW-0547">Nucleotide-binding</keyword>
<dbReference type="OrthoDB" id="8554730at2"/>
<feature type="domain" description="ABC transporter" evidence="9">
    <location>
        <begin position="350"/>
        <end position="586"/>
    </location>
</feature>
<dbReference type="PANTHER" id="PTHR43394">
    <property type="entry name" value="ATP-DEPENDENT PERMEASE MDL1, MITOCHONDRIAL"/>
    <property type="match status" value="1"/>
</dbReference>
<dbReference type="GO" id="GO:0005524">
    <property type="term" value="F:ATP binding"/>
    <property type="evidence" value="ECO:0007669"/>
    <property type="project" value="UniProtKB-KW"/>
</dbReference>
<evidence type="ECO:0000313" key="12">
    <source>
        <dbReference type="Proteomes" id="UP000290849"/>
    </source>
</evidence>
<dbReference type="PROSITE" id="PS50929">
    <property type="entry name" value="ABC_TM1F"/>
    <property type="match status" value="1"/>
</dbReference>
<dbReference type="RefSeq" id="WP_129153857.1">
    <property type="nucleotide sequence ID" value="NZ_JBHSDO010000015.1"/>
</dbReference>
<evidence type="ECO:0000256" key="5">
    <source>
        <dbReference type="ARBA" id="ARBA00022840"/>
    </source>
</evidence>
<evidence type="ECO:0000259" key="9">
    <source>
        <dbReference type="PROSITE" id="PS50893"/>
    </source>
</evidence>
<feature type="domain" description="ABC transmembrane type-1" evidence="10">
    <location>
        <begin position="39"/>
        <end position="316"/>
    </location>
</feature>
<sequence length="589" mass="63515">MKHFLESGGGGSVAPARPKALRWVMAALWLRKGPFVETLVATTVANLLALGTSMFSMQVYDRVIPSEGHQTLWVLTVGVSLAVVLEFLLRLLRGRMQERIASSVDRTLSRRFFERMMRVRMEARPPTVGTLASQIKGFELVRGVMTATSLLVLADMPFALLYIGVIALVGSWVALVPLVVAPVSVLTGLALQALVRRHARAQQAAANQKAGLLVEAVDGAESVKANGGEQALQARWSALVDQAALAERQSRDHGGLAQQLATSLQQLGYVAVIAFGAWLVSENRITMGGLLACSILCNRALSPLIQLPGVMMQWAHARVALDALDRLLALPSEEDEREQALKPGVLEPSLRFERVRFAYVREAQPALDLERLRIRQGERVGLLGPVGSGKSTLLKLASTLYRPHEGRVFLSDLDAAQIAPDVARAAVGYLPQDPRLFSGTLRDNLLLGLPDPGDAALLAAARRTGLARLITGQSKGLALPIAEGGRGVSGGQRQQLALTRLLLARPAMWLLDEPTGAMDADNEALVVRLLREELQGARTALIATHKTALLPLFTRLIVMQGGRVVLDGPRDEVIAQLNAARMPVEAPQS</sequence>
<dbReference type="PROSITE" id="PS50893">
    <property type="entry name" value="ABC_TRANSPORTER_2"/>
    <property type="match status" value="1"/>
</dbReference>
<accession>A0A4Q1HCZ1</accession>
<feature type="transmembrane region" description="Helical" evidence="8">
    <location>
        <begin position="150"/>
        <end position="169"/>
    </location>
</feature>
<keyword evidence="11" id="KW-0645">Protease</keyword>
<dbReference type="SUPFAM" id="SSF52540">
    <property type="entry name" value="P-loop containing nucleoside triphosphate hydrolases"/>
    <property type="match status" value="1"/>
</dbReference>
<dbReference type="InterPro" id="IPR036640">
    <property type="entry name" value="ABC1_TM_sf"/>
</dbReference>